<keyword evidence="2" id="KW-1185">Reference proteome</keyword>
<feature type="non-terminal residue" evidence="1">
    <location>
        <position position="1"/>
    </location>
</feature>
<feature type="non-terminal residue" evidence="1">
    <location>
        <position position="111"/>
    </location>
</feature>
<sequence length="111" mass="13110">RAKSERKKKQDVSRLKDQYMQRAIELYQAEQLKEKSKQLSLVGVCRLTEQQCFQETNKHIKLSDSTLHRRVNGGQSHAEAHEVQRWLNNDETEALIQEVIYYAERGFPLDH</sequence>
<proteinExistence type="predicted"/>
<organism evidence="1 2">
    <name type="scientific">Dendrothele bispora (strain CBS 962.96)</name>
    <dbReference type="NCBI Taxonomy" id="1314807"/>
    <lineage>
        <taxon>Eukaryota</taxon>
        <taxon>Fungi</taxon>
        <taxon>Dikarya</taxon>
        <taxon>Basidiomycota</taxon>
        <taxon>Agaricomycotina</taxon>
        <taxon>Agaricomycetes</taxon>
        <taxon>Agaricomycetidae</taxon>
        <taxon>Agaricales</taxon>
        <taxon>Agaricales incertae sedis</taxon>
        <taxon>Dendrothele</taxon>
    </lineage>
</organism>
<dbReference type="AlphaFoldDB" id="A0A4S8L7V8"/>
<evidence type="ECO:0000313" key="1">
    <source>
        <dbReference type="EMBL" id="THU84611.1"/>
    </source>
</evidence>
<protein>
    <recommendedName>
        <fullName evidence="3">HTH CENPB-type domain-containing protein</fullName>
    </recommendedName>
</protein>
<accession>A0A4S8L7V8</accession>
<evidence type="ECO:0000313" key="2">
    <source>
        <dbReference type="Proteomes" id="UP000297245"/>
    </source>
</evidence>
<reference evidence="1 2" key="1">
    <citation type="journal article" date="2019" name="Nat. Ecol. Evol.">
        <title>Megaphylogeny resolves global patterns of mushroom evolution.</title>
        <authorList>
            <person name="Varga T."/>
            <person name="Krizsan K."/>
            <person name="Foldi C."/>
            <person name="Dima B."/>
            <person name="Sanchez-Garcia M."/>
            <person name="Sanchez-Ramirez S."/>
            <person name="Szollosi G.J."/>
            <person name="Szarkandi J.G."/>
            <person name="Papp V."/>
            <person name="Albert L."/>
            <person name="Andreopoulos W."/>
            <person name="Angelini C."/>
            <person name="Antonin V."/>
            <person name="Barry K.W."/>
            <person name="Bougher N.L."/>
            <person name="Buchanan P."/>
            <person name="Buyck B."/>
            <person name="Bense V."/>
            <person name="Catcheside P."/>
            <person name="Chovatia M."/>
            <person name="Cooper J."/>
            <person name="Damon W."/>
            <person name="Desjardin D."/>
            <person name="Finy P."/>
            <person name="Geml J."/>
            <person name="Haridas S."/>
            <person name="Hughes K."/>
            <person name="Justo A."/>
            <person name="Karasinski D."/>
            <person name="Kautmanova I."/>
            <person name="Kiss B."/>
            <person name="Kocsube S."/>
            <person name="Kotiranta H."/>
            <person name="LaButti K.M."/>
            <person name="Lechner B.E."/>
            <person name="Liimatainen K."/>
            <person name="Lipzen A."/>
            <person name="Lukacs Z."/>
            <person name="Mihaltcheva S."/>
            <person name="Morgado L.N."/>
            <person name="Niskanen T."/>
            <person name="Noordeloos M.E."/>
            <person name="Ohm R.A."/>
            <person name="Ortiz-Santana B."/>
            <person name="Ovrebo C."/>
            <person name="Racz N."/>
            <person name="Riley R."/>
            <person name="Savchenko A."/>
            <person name="Shiryaev A."/>
            <person name="Soop K."/>
            <person name="Spirin V."/>
            <person name="Szebenyi C."/>
            <person name="Tomsovsky M."/>
            <person name="Tulloss R.E."/>
            <person name="Uehling J."/>
            <person name="Grigoriev I.V."/>
            <person name="Vagvolgyi C."/>
            <person name="Papp T."/>
            <person name="Martin F.M."/>
            <person name="Miettinen O."/>
            <person name="Hibbett D.S."/>
            <person name="Nagy L.G."/>
        </authorList>
    </citation>
    <scope>NUCLEOTIDE SEQUENCE [LARGE SCALE GENOMIC DNA]</scope>
    <source>
        <strain evidence="1 2">CBS 962.96</strain>
    </source>
</reference>
<dbReference type="EMBL" id="ML179590">
    <property type="protein sequence ID" value="THU84611.1"/>
    <property type="molecule type" value="Genomic_DNA"/>
</dbReference>
<dbReference type="Proteomes" id="UP000297245">
    <property type="component" value="Unassembled WGS sequence"/>
</dbReference>
<gene>
    <name evidence="1" type="ORF">K435DRAFT_623867</name>
</gene>
<evidence type="ECO:0008006" key="3">
    <source>
        <dbReference type="Google" id="ProtNLM"/>
    </source>
</evidence>
<dbReference type="OrthoDB" id="2668963at2759"/>
<name>A0A4S8L7V8_DENBC</name>